<dbReference type="Proteomes" id="UP001500124">
    <property type="component" value="Unassembled WGS sequence"/>
</dbReference>
<dbReference type="InterPro" id="IPR029058">
    <property type="entry name" value="AB_hydrolase_fold"/>
</dbReference>
<sequence>MVRGTDGGAATAALWVRRLPERPRVAVITLHGGREDGYQTSQPWHLAALRMRPVLRAAGSALRPDEAVLGQVRYRHRGWNREDPLQDAYRALDELDRLAGPVPVVLIGHSMGGRAALRAAAHPRVSAVVALAPWVPADEPTVHLAGKRIVVLHGSRDTVTSPGASLRYVRRARGPQTRAGIVLIGQGDHAMLRRARLWHRCVAELVADLTRPEEEPRGLAAASYAATRPLLL</sequence>
<keyword evidence="2" id="KW-0378">Hydrolase</keyword>
<keyword evidence="3" id="KW-1185">Reference proteome</keyword>
<dbReference type="InterPro" id="IPR046879">
    <property type="entry name" value="KANL3/Tex30_Abhydrolase"/>
</dbReference>
<protein>
    <submittedName>
        <fullName evidence="2">Alpha/beta hydrolase</fullName>
    </submittedName>
</protein>
<organism evidence="2 3">
    <name type="scientific">Streptomyces similanensis</name>
    <dbReference type="NCBI Taxonomy" id="1274988"/>
    <lineage>
        <taxon>Bacteria</taxon>
        <taxon>Bacillati</taxon>
        <taxon>Actinomycetota</taxon>
        <taxon>Actinomycetes</taxon>
        <taxon>Kitasatosporales</taxon>
        <taxon>Streptomycetaceae</taxon>
        <taxon>Streptomyces</taxon>
    </lineage>
</organism>
<reference evidence="3" key="1">
    <citation type="journal article" date="2019" name="Int. J. Syst. Evol. Microbiol.">
        <title>The Global Catalogue of Microorganisms (GCM) 10K type strain sequencing project: providing services to taxonomists for standard genome sequencing and annotation.</title>
        <authorList>
            <consortium name="The Broad Institute Genomics Platform"/>
            <consortium name="The Broad Institute Genome Sequencing Center for Infectious Disease"/>
            <person name="Wu L."/>
            <person name="Ma J."/>
        </authorList>
    </citation>
    <scope>NUCLEOTIDE SEQUENCE [LARGE SCALE GENOMIC DNA]</scope>
    <source>
        <strain evidence="3">JCM 18410</strain>
    </source>
</reference>
<name>A0ABP9KBN6_9ACTN</name>
<comment type="caution">
    <text evidence="2">The sequence shown here is derived from an EMBL/GenBank/DDBJ whole genome shotgun (WGS) entry which is preliminary data.</text>
</comment>
<evidence type="ECO:0000313" key="2">
    <source>
        <dbReference type="EMBL" id="GAA5053545.1"/>
    </source>
</evidence>
<dbReference type="Pfam" id="PF20408">
    <property type="entry name" value="Abhydrolase_11"/>
    <property type="match status" value="1"/>
</dbReference>
<evidence type="ECO:0000313" key="3">
    <source>
        <dbReference type="Proteomes" id="UP001500124"/>
    </source>
</evidence>
<gene>
    <name evidence="2" type="ORF">GCM10023336_23930</name>
</gene>
<dbReference type="EMBL" id="BAABKC010000037">
    <property type="protein sequence ID" value="GAA5053545.1"/>
    <property type="molecule type" value="Genomic_DNA"/>
</dbReference>
<dbReference type="SUPFAM" id="SSF53474">
    <property type="entry name" value="alpha/beta-Hydrolases"/>
    <property type="match status" value="1"/>
</dbReference>
<accession>A0ABP9KBN6</accession>
<evidence type="ECO:0000259" key="1">
    <source>
        <dbReference type="Pfam" id="PF20408"/>
    </source>
</evidence>
<dbReference type="GO" id="GO:0016787">
    <property type="term" value="F:hydrolase activity"/>
    <property type="evidence" value="ECO:0007669"/>
    <property type="project" value="UniProtKB-KW"/>
</dbReference>
<dbReference type="RefSeq" id="WP_345668302.1">
    <property type="nucleotide sequence ID" value="NZ_BAABKC010000037.1"/>
</dbReference>
<dbReference type="Gene3D" id="3.40.50.1820">
    <property type="entry name" value="alpha/beta hydrolase"/>
    <property type="match status" value="1"/>
</dbReference>
<proteinExistence type="predicted"/>
<feature type="domain" description="KANL3/Tex30 alpha/beta hydrolase-like" evidence="1">
    <location>
        <begin position="80"/>
        <end position="194"/>
    </location>
</feature>